<keyword evidence="3" id="KW-1185">Reference proteome</keyword>
<gene>
    <name evidence="2" type="ORF">CSSPTR1EN2_LOCUS22106</name>
</gene>
<sequence length="80" mass="9929">MMKIGGLQIKPILRQRKEEHGIIRRIQHRRQRRRIRHHQRIRMQHHRLSEEHKSRNDSRRRCCNTGKSNGGEMEWPRFVC</sequence>
<protein>
    <submittedName>
        <fullName evidence="2">Uncharacterized protein</fullName>
    </submittedName>
</protein>
<evidence type="ECO:0000313" key="2">
    <source>
        <dbReference type="EMBL" id="CAK9234216.1"/>
    </source>
</evidence>
<name>A0ABP0UZU7_9BRYO</name>
<proteinExistence type="predicted"/>
<feature type="compositionally biased region" description="Basic residues" evidence="1">
    <location>
        <begin position="27"/>
        <end position="46"/>
    </location>
</feature>
<reference evidence="2" key="1">
    <citation type="submission" date="2024-02" db="EMBL/GenBank/DDBJ databases">
        <authorList>
            <consortium name="ELIXIR-Norway"/>
            <consortium name="Elixir Norway"/>
        </authorList>
    </citation>
    <scope>NUCLEOTIDE SEQUENCE</scope>
</reference>
<feature type="region of interest" description="Disordered" evidence="1">
    <location>
        <begin position="27"/>
        <end position="80"/>
    </location>
</feature>
<feature type="compositionally biased region" description="Basic and acidic residues" evidence="1">
    <location>
        <begin position="47"/>
        <end position="60"/>
    </location>
</feature>
<evidence type="ECO:0000313" key="3">
    <source>
        <dbReference type="Proteomes" id="UP001497512"/>
    </source>
</evidence>
<evidence type="ECO:0000256" key="1">
    <source>
        <dbReference type="SAM" id="MobiDB-lite"/>
    </source>
</evidence>
<dbReference type="Proteomes" id="UP001497512">
    <property type="component" value="Chromosome 8"/>
</dbReference>
<accession>A0ABP0UZU7</accession>
<organism evidence="2 3">
    <name type="scientific">Sphagnum troendelagicum</name>
    <dbReference type="NCBI Taxonomy" id="128251"/>
    <lineage>
        <taxon>Eukaryota</taxon>
        <taxon>Viridiplantae</taxon>
        <taxon>Streptophyta</taxon>
        <taxon>Embryophyta</taxon>
        <taxon>Bryophyta</taxon>
        <taxon>Sphagnophytina</taxon>
        <taxon>Sphagnopsida</taxon>
        <taxon>Sphagnales</taxon>
        <taxon>Sphagnaceae</taxon>
        <taxon>Sphagnum</taxon>
    </lineage>
</organism>
<dbReference type="EMBL" id="OZ019900">
    <property type="protein sequence ID" value="CAK9234216.1"/>
    <property type="molecule type" value="Genomic_DNA"/>
</dbReference>